<dbReference type="OrthoDB" id="5298793at2"/>
<evidence type="ECO:0000313" key="3">
    <source>
        <dbReference type="EMBL" id="TBO31413.1"/>
    </source>
</evidence>
<dbReference type="InterPro" id="IPR025877">
    <property type="entry name" value="MobA-like_NTP_Trfase"/>
</dbReference>
<reference evidence="3 4" key="1">
    <citation type="submission" date="2019-02" db="EMBL/GenBank/DDBJ databases">
        <title>Aquabacterium sp. strain KMB7.</title>
        <authorList>
            <person name="Chen W.-M."/>
        </authorList>
    </citation>
    <scope>NUCLEOTIDE SEQUENCE [LARGE SCALE GENOMIC DNA]</scope>
    <source>
        <strain evidence="3 4">KMB7</strain>
    </source>
</reference>
<keyword evidence="3" id="KW-0808">Transferase</keyword>
<gene>
    <name evidence="3" type="ORF">EYS42_09265</name>
</gene>
<dbReference type="CDD" id="cd04182">
    <property type="entry name" value="GT_2_like_f"/>
    <property type="match status" value="1"/>
</dbReference>
<proteinExistence type="predicted"/>
<keyword evidence="1" id="KW-0460">Magnesium</keyword>
<dbReference type="PANTHER" id="PTHR43777:SF1">
    <property type="entry name" value="MOLYBDENUM COFACTOR CYTIDYLYLTRANSFERASE"/>
    <property type="match status" value="1"/>
</dbReference>
<comment type="caution">
    <text evidence="3">The sequence shown here is derived from an EMBL/GenBank/DDBJ whole genome shotgun (WGS) entry which is preliminary data.</text>
</comment>
<evidence type="ECO:0000313" key="4">
    <source>
        <dbReference type="Proteomes" id="UP000292120"/>
    </source>
</evidence>
<protein>
    <submittedName>
        <fullName evidence="3">Nucleotidyltransferase family protein</fullName>
    </submittedName>
</protein>
<evidence type="ECO:0000259" key="2">
    <source>
        <dbReference type="Pfam" id="PF12804"/>
    </source>
</evidence>
<dbReference type="SUPFAM" id="SSF53448">
    <property type="entry name" value="Nucleotide-diphospho-sugar transferases"/>
    <property type="match status" value="1"/>
</dbReference>
<dbReference type="PANTHER" id="PTHR43777">
    <property type="entry name" value="MOLYBDENUM COFACTOR CYTIDYLYLTRANSFERASE"/>
    <property type="match status" value="1"/>
</dbReference>
<dbReference type="GO" id="GO:0016779">
    <property type="term" value="F:nucleotidyltransferase activity"/>
    <property type="evidence" value="ECO:0007669"/>
    <property type="project" value="UniProtKB-ARBA"/>
</dbReference>
<dbReference type="Proteomes" id="UP000292120">
    <property type="component" value="Unassembled WGS sequence"/>
</dbReference>
<dbReference type="EMBL" id="SIXI01000003">
    <property type="protein sequence ID" value="TBO31413.1"/>
    <property type="molecule type" value="Genomic_DNA"/>
</dbReference>
<feature type="domain" description="MobA-like NTP transferase" evidence="2">
    <location>
        <begin position="21"/>
        <end position="188"/>
    </location>
</feature>
<accession>A0A4Q9H0Z2</accession>
<name>A0A4Q9H0Z2_9BURK</name>
<sequence length="218" mass="22953">MSDTPISSHGPPPSRPQRIVGLLLAAGSSRRFGSDKRLQTMPHPSAIPLAVHCARTLAGACDEVWVLTRDEAPALRQALVQHLSDTASPWQQLVAPEAAHGMGHTLAAGVRATPQATGWVVALADMPALQASTVAAVARALREGALIAAPVHQGHRGHPVGFAAHWRASLLALQGDAGARDLLRTHADRVTAVPVDDPGCLLDVDTPQAWQDWLTQQG</sequence>
<evidence type="ECO:0000256" key="1">
    <source>
        <dbReference type="ARBA" id="ARBA00022842"/>
    </source>
</evidence>
<dbReference type="AlphaFoldDB" id="A0A4Q9H0Z2"/>
<dbReference type="Gene3D" id="3.90.550.10">
    <property type="entry name" value="Spore Coat Polysaccharide Biosynthesis Protein SpsA, Chain A"/>
    <property type="match status" value="1"/>
</dbReference>
<dbReference type="RefSeq" id="WP_130967867.1">
    <property type="nucleotide sequence ID" value="NZ_SIXI01000003.1"/>
</dbReference>
<organism evidence="3 4">
    <name type="scientific">Aquabacterium lacunae</name>
    <dbReference type="NCBI Taxonomy" id="2528630"/>
    <lineage>
        <taxon>Bacteria</taxon>
        <taxon>Pseudomonadati</taxon>
        <taxon>Pseudomonadota</taxon>
        <taxon>Betaproteobacteria</taxon>
        <taxon>Burkholderiales</taxon>
        <taxon>Aquabacterium</taxon>
    </lineage>
</organism>
<dbReference type="Pfam" id="PF12804">
    <property type="entry name" value="NTP_transf_3"/>
    <property type="match status" value="1"/>
</dbReference>
<dbReference type="InterPro" id="IPR029044">
    <property type="entry name" value="Nucleotide-diphossugar_trans"/>
</dbReference>
<keyword evidence="4" id="KW-1185">Reference proteome</keyword>